<reference evidence="7 8" key="1">
    <citation type="submission" date="2019-10" db="EMBL/GenBank/DDBJ databases">
        <authorList>
            <person name="Palmer J.M."/>
        </authorList>
    </citation>
    <scope>NUCLEOTIDE SEQUENCE [LARGE SCALE GENOMIC DNA]</scope>
    <source>
        <strain evidence="7 8">TWF718</strain>
    </source>
</reference>
<dbReference type="EMBL" id="JAVHNR010000003">
    <property type="protein sequence ID" value="KAK6347574.1"/>
    <property type="molecule type" value="Genomic_DNA"/>
</dbReference>
<feature type="compositionally biased region" description="Low complexity" evidence="4">
    <location>
        <begin position="879"/>
        <end position="892"/>
    </location>
</feature>
<dbReference type="InterPro" id="IPR009057">
    <property type="entry name" value="Homeodomain-like_sf"/>
</dbReference>
<feature type="region of interest" description="Disordered" evidence="4">
    <location>
        <begin position="608"/>
        <end position="656"/>
    </location>
</feature>
<organism evidence="7 8">
    <name type="scientific">Orbilia javanica</name>
    <dbReference type="NCBI Taxonomy" id="47235"/>
    <lineage>
        <taxon>Eukaryota</taxon>
        <taxon>Fungi</taxon>
        <taxon>Dikarya</taxon>
        <taxon>Ascomycota</taxon>
        <taxon>Pezizomycotina</taxon>
        <taxon>Orbiliomycetes</taxon>
        <taxon>Orbiliales</taxon>
        <taxon>Orbiliaceae</taxon>
        <taxon>Orbilia</taxon>
    </lineage>
</organism>
<dbReference type="PANTHER" id="PTHR46380:SF2">
    <property type="entry name" value="CYCLIN-D-BINDING MYB-LIKE TRANSCRIPTION FACTOR 1"/>
    <property type="match status" value="1"/>
</dbReference>
<feature type="region of interest" description="Disordered" evidence="4">
    <location>
        <begin position="1"/>
        <end position="179"/>
    </location>
</feature>
<keyword evidence="3" id="KW-0539">Nucleus</keyword>
<sequence length="922" mass="103178">MLRSLWSFVGSTPQKSSQPSQQNIEADTEGSPTPAIEHSEQQLDMPSTPDRQSVPRYDGSGDQPASSPNTKRKRHKKKVKSSPISIVEVPATAEQPEERFEEEEGEEEEEGVMADVSNAEASAKRKRRKSDLELSEKKAKRPRKNKKSAEGGEQVVVNGTASDNEPGVEGVEGDEDHPYIPGVRWFGDVPGVLFEGSWVEADISQIEAIKKDIKAKKAARKERETEPEAVVEETDQEEREAERSRRQQKKRSKKTKEHHEPTPELEDDRPQPEPEAGTEADPEPAEANGEGATEDANGKQKKRRERKAHKQQETEVEARSEPGPEQESTNKERKRRKSTKDASEDSNRRRTYPRTAEAANPPKVIIPAAIDSGYKNSKGVGPPPPPAAYDQGPYTPTEDALIQSVVNRYCQIQVPRLNRAGFLEILWNNDRHKTDFWNILMTNLPLRTRQSLHSHVKRMYNDFEERGKWSQEQDDELRDLVAQKGTKWTVIGGLMNRMPEDCRDRWKNYVVCGEKRRTNVWDEDEIEKLLSILDDMLAQIVEGHEQDGTLVLPITHEDDEEEGRAARLKKEQYHHRGEIDWTIVSERMGHTRSRMQCLSKSKTLWERTDNDEKGLTAKKGRPSRHDNEQGEKKGSKRGRKKKQGAEEEEETEGFPLPALQEAKNMLPGDYFYILQRVSVQGYDCLASIDWNKLSETDPVKHFSPEQFKAGFHNYMKINNSQKKDLRTFVAEQLGELSELPGMIRNKRYRPPAGATSPAVATAPPTAEKGKRTGRQKNQNWTPINKPGLSAEAGPNGSSPRHSSPPRRMNRTEKPSHSPGNPFAKQPNGENTTPSSASRTRGKPSNRSPKKQYKSAEYIDDSSDGEGNGGAGEESGAQGGNTVNGANGVAGDAGVEEPKNGSEADDEMGESVAFGNASKDKGR</sequence>
<feature type="compositionally biased region" description="Low complexity" evidence="4">
    <location>
        <begin position="750"/>
        <end position="766"/>
    </location>
</feature>
<evidence type="ECO:0000256" key="3">
    <source>
        <dbReference type="ARBA" id="ARBA00023242"/>
    </source>
</evidence>
<feature type="domain" description="HTH myb-type" evidence="6">
    <location>
        <begin position="466"/>
        <end position="514"/>
    </location>
</feature>
<name>A0AAN8RIU0_9PEZI</name>
<dbReference type="PANTHER" id="PTHR46380">
    <property type="entry name" value="CYCLIN-D-BINDING MYB-LIKE TRANSCRIPTION FACTOR 1"/>
    <property type="match status" value="1"/>
</dbReference>
<feature type="domain" description="Myb-like" evidence="5">
    <location>
        <begin position="461"/>
        <end position="510"/>
    </location>
</feature>
<feature type="region of interest" description="Disordered" evidence="4">
    <location>
        <begin position="212"/>
        <end position="364"/>
    </location>
</feature>
<dbReference type="Proteomes" id="UP001313282">
    <property type="component" value="Unassembled WGS sequence"/>
</dbReference>
<feature type="compositionally biased region" description="Polar residues" evidence="4">
    <location>
        <begin position="42"/>
        <end position="51"/>
    </location>
</feature>
<dbReference type="SUPFAM" id="SSF46689">
    <property type="entry name" value="Homeodomain-like"/>
    <property type="match status" value="1"/>
</dbReference>
<keyword evidence="2" id="KW-0238">DNA-binding</keyword>
<feature type="compositionally biased region" description="Basic residues" evidence="4">
    <location>
        <begin position="839"/>
        <end position="852"/>
    </location>
</feature>
<accession>A0AAN8RIU0</accession>
<comment type="caution">
    <text evidence="7">The sequence shown here is derived from an EMBL/GenBank/DDBJ whole genome shotgun (WGS) entry which is preliminary data.</text>
</comment>
<dbReference type="CDD" id="cd00167">
    <property type="entry name" value="SANT"/>
    <property type="match status" value="1"/>
</dbReference>
<keyword evidence="8" id="KW-1185">Reference proteome</keyword>
<evidence type="ECO:0000256" key="2">
    <source>
        <dbReference type="ARBA" id="ARBA00023125"/>
    </source>
</evidence>
<feature type="compositionally biased region" description="Basic and acidic residues" evidence="4">
    <location>
        <begin position="623"/>
        <end position="633"/>
    </location>
</feature>
<dbReference type="InterPro" id="IPR001005">
    <property type="entry name" value="SANT/Myb"/>
</dbReference>
<evidence type="ECO:0000256" key="1">
    <source>
        <dbReference type="ARBA" id="ARBA00004123"/>
    </source>
</evidence>
<dbReference type="PROSITE" id="PS50090">
    <property type="entry name" value="MYB_LIKE"/>
    <property type="match status" value="1"/>
</dbReference>
<evidence type="ECO:0000313" key="7">
    <source>
        <dbReference type="EMBL" id="KAK6347574.1"/>
    </source>
</evidence>
<feature type="compositionally biased region" description="Polar residues" evidence="4">
    <location>
        <begin position="827"/>
        <end position="838"/>
    </location>
</feature>
<gene>
    <name evidence="7" type="primary">REB1</name>
    <name evidence="7" type="ORF">TWF718_005412</name>
</gene>
<dbReference type="GO" id="GO:0003700">
    <property type="term" value="F:DNA-binding transcription factor activity"/>
    <property type="evidence" value="ECO:0007669"/>
    <property type="project" value="TreeGrafter"/>
</dbReference>
<protein>
    <submittedName>
        <fullName evidence="7">RNA polymerase I enhancer binding protein</fullName>
    </submittedName>
</protein>
<feature type="compositionally biased region" description="Gly residues" evidence="4">
    <location>
        <begin position="865"/>
        <end position="878"/>
    </location>
</feature>
<dbReference type="GO" id="GO:0005634">
    <property type="term" value="C:nucleus"/>
    <property type="evidence" value="ECO:0007669"/>
    <property type="project" value="UniProtKB-SubCell"/>
</dbReference>
<dbReference type="InterPro" id="IPR051651">
    <property type="entry name" value="DMTF1_DNA-bind_reg"/>
</dbReference>
<dbReference type="AlphaFoldDB" id="A0AAN8RIU0"/>
<dbReference type="Gene3D" id="1.10.10.60">
    <property type="entry name" value="Homeodomain-like"/>
    <property type="match status" value="1"/>
</dbReference>
<feature type="compositionally biased region" description="Low complexity" evidence="4">
    <location>
        <begin position="81"/>
        <end position="90"/>
    </location>
</feature>
<feature type="compositionally biased region" description="Acidic residues" evidence="4">
    <location>
        <begin position="227"/>
        <end position="239"/>
    </location>
</feature>
<feature type="compositionally biased region" description="Basic and acidic residues" evidence="4">
    <location>
        <begin position="310"/>
        <end position="322"/>
    </location>
</feature>
<comment type="subcellular location">
    <subcellularLocation>
        <location evidence="1">Nucleus</location>
    </subcellularLocation>
</comment>
<dbReference type="GO" id="GO:0000976">
    <property type="term" value="F:transcription cis-regulatory region binding"/>
    <property type="evidence" value="ECO:0007669"/>
    <property type="project" value="TreeGrafter"/>
</dbReference>
<feature type="compositionally biased region" description="Basic and acidic residues" evidence="4">
    <location>
        <begin position="339"/>
        <end position="348"/>
    </location>
</feature>
<dbReference type="SMART" id="SM00717">
    <property type="entry name" value="SANT"/>
    <property type="match status" value="3"/>
</dbReference>
<feature type="region of interest" description="Disordered" evidence="4">
    <location>
        <begin position="742"/>
        <end position="922"/>
    </location>
</feature>
<evidence type="ECO:0000313" key="8">
    <source>
        <dbReference type="Proteomes" id="UP001313282"/>
    </source>
</evidence>
<proteinExistence type="predicted"/>
<feature type="compositionally biased region" description="Basic and acidic residues" evidence="4">
    <location>
        <begin position="257"/>
        <end position="272"/>
    </location>
</feature>
<dbReference type="InterPro" id="IPR017930">
    <property type="entry name" value="Myb_dom"/>
</dbReference>
<evidence type="ECO:0000259" key="5">
    <source>
        <dbReference type="PROSITE" id="PS50090"/>
    </source>
</evidence>
<feature type="compositionally biased region" description="Basic residues" evidence="4">
    <location>
        <begin position="246"/>
        <end position="256"/>
    </location>
</feature>
<dbReference type="Pfam" id="PF00249">
    <property type="entry name" value="Myb_DNA-binding"/>
    <property type="match status" value="1"/>
</dbReference>
<evidence type="ECO:0000256" key="4">
    <source>
        <dbReference type="SAM" id="MobiDB-lite"/>
    </source>
</evidence>
<feature type="compositionally biased region" description="Basic residues" evidence="4">
    <location>
        <begin position="70"/>
        <end position="80"/>
    </location>
</feature>
<dbReference type="PROSITE" id="PS51294">
    <property type="entry name" value="HTH_MYB"/>
    <property type="match status" value="1"/>
</dbReference>
<evidence type="ECO:0000259" key="6">
    <source>
        <dbReference type="PROSITE" id="PS51294"/>
    </source>
</evidence>
<feature type="compositionally biased region" description="Low complexity" evidence="4">
    <location>
        <begin position="11"/>
        <end position="22"/>
    </location>
</feature>
<feature type="compositionally biased region" description="Acidic residues" evidence="4">
    <location>
        <begin position="99"/>
        <end position="112"/>
    </location>
</feature>
<feature type="compositionally biased region" description="Basic residues" evidence="4">
    <location>
        <begin position="299"/>
        <end position="309"/>
    </location>
</feature>